<dbReference type="Gene3D" id="2.115.10.20">
    <property type="entry name" value="Glycosyl hydrolase domain, family 43"/>
    <property type="match status" value="2"/>
</dbReference>
<organism evidence="1 2">
    <name type="scientific">Pseudoduganella rivuli</name>
    <dbReference type="NCBI Taxonomy" id="2666085"/>
    <lineage>
        <taxon>Bacteria</taxon>
        <taxon>Pseudomonadati</taxon>
        <taxon>Pseudomonadota</taxon>
        <taxon>Betaproteobacteria</taxon>
        <taxon>Burkholderiales</taxon>
        <taxon>Oxalobacteraceae</taxon>
        <taxon>Telluria group</taxon>
        <taxon>Pseudoduganella</taxon>
    </lineage>
</organism>
<reference evidence="1 2" key="1">
    <citation type="submission" date="2019-11" db="EMBL/GenBank/DDBJ databases">
        <title>Novel species isolated from a subtropical stream in China.</title>
        <authorList>
            <person name="Lu H."/>
        </authorList>
    </citation>
    <scope>NUCLEOTIDE SEQUENCE [LARGE SCALE GENOMIC DNA]</scope>
    <source>
        <strain evidence="1 2">FT92W</strain>
    </source>
</reference>
<name>A0A7X2IKA1_9BURK</name>
<evidence type="ECO:0000313" key="1">
    <source>
        <dbReference type="EMBL" id="MRV71396.1"/>
    </source>
</evidence>
<comment type="caution">
    <text evidence="1">The sequence shown here is derived from an EMBL/GenBank/DDBJ whole genome shotgun (WGS) entry which is preliminary data.</text>
</comment>
<proteinExistence type="predicted"/>
<dbReference type="Proteomes" id="UP000446768">
    <property type="component" value="Unassembled WGS sequence"/>
</dbReference>
<keyword evidence="2" id="KW-1185">Reference proteome</keyword>
<evidence type="ECO:0008006" key="3">
    <source>
        <dbReference type="Google" id="ProtNLM"/>
    </source>
</evidence>
<gene>
    <name evidence="1" type="ORF">GJ700_06640</name>
</gene>
<dbReference type="PANTHER" id="PTHR35279:SF1">
    <property type="entry name" value="ARABINANASE_LEVANSUCRASE_INVERTASE"/>
    <property type="match status" value="1"/>
</dbReference>
<dbReference type="InterPro" id="IPR023296">
    <property type="entry name" value="Glyco_hydro_beta-prop_sf"/>
</dbReference>
<sequence length="308" mass="34068">MEWKKLGVVYSPDGSVPWASSHAMIPTPIQLNDDVIRIFTTFCDAQGIGRPGYVDVSTADPTKVLEVSSQPLMDIGRPGTFDENGVLCCSVVPMPGNQLYMYYAGFELGTKIRYRLLTGLAISTDGGRSFRRHAEVPVLERSDGELFIRGGPYGMAEGDMVRMWYVGGSEWIDLNGKSMPVYDIRYIESPDGKVFGPAGEVQLSITEPDEHGFGRPCVITKPGGGYRMFYSVRRRSFAAYRLGYAESSDGKNWVRMDDQMNLDVSAEGFDSDAIMYAAPIQISDKLYVFYNGNDFGKAGFAVAVLEHE</sequence>
<dbReference type="RefSeq" id="WP_154371857.1">
    <property type="nucleotide sequence ID" value="NZ_WKJJ01000003.1"/>
</dbReference>
<dbReference type="PANTHER" id="PTHR35279">
    <property type="match status" value="1"/>
</dbReference>
<dbReference type="EMBL" id="WKJJ01000003">
    <property type="protein sequence ID" value="MRV71396.1"/>
    <property type="molecule type" value="Genomic_DNA"/>
</dbReference>
<dbReference type="AlphaFoldDB" id="A0A7X2IKA1"/>
<dbReference type="SUPFAM" id="SSF75005">
    <property type="entry name" value="Arabinanase/levansucrase/invertase"/>
    <property type="match status" value="1"/>
</dbReference>
<accession>A0A7X2IKA1</accession>
<evidence type="ECO:0000313" key="2">
    <source>
        <dbReference type="Proteomes" id="UP000446768"/>
    </source>
</evidence>
<protein>
    <recommendedName>
        <fullName evidence="3">Exo-alpha-sialidase</fullName>
    </recommendedName>
</protein>